<organism evidence="6 7">
    <name type="scientific">Kalanchoe fedtschenkoi</name>
    <name type="common">Lavender scallops</name>
    <name type="synonym">South American air plant</name>
    <dbReference type="NCBI Taxonomy" id="63787"/>
    <lineage>
        <taxon>Eukaryota</taxon>
        <taxon>Viridiplantae</taxon>
        <taxon>Streptophyta</taxon>
        <taxon>Embryophyta</taxon>
        <taxon>Tracheophyta</taxon>
        <taxon>Spermatophyta</taxon>
        <taxon>Magnoliopsida</taxon>
        <taxon>eudicotyledons</taxon>
        <taxon>Gunneridae</taxon>
        <taxon>Pentapetalae</taxon>
        <taxon>Saxifragales</taxon>
        <taxon>Crassulaceae</taxon>
        <taxon>Kalanchoe</taxon>
    </lineage>
</organism>
<dbReference type="OMA" id="PGKEFPN"/>
<dbReference type="SUPFAM" id="SSF143113">
    <property type="entry name" value="NAP-like"/>
    <property type="match status" value="1"/>
</dbReference>
<comment type="similarity">
    <text evidence="1 3">Belongs to the nucleosome assembly protein (NAP) family.</text>
</comment>
<accession>A0A7N0TXV5</accession>
<dbReference type="PANTHER" id="PTHR11875">
    <property type="entry name" value="TESTIS-SPECIFIC Y-ENCODED PROTEIN"/>
    <property type="match status" value="1"/>
</dbReference>
<sequence length="309" mass="35325">MVADKGKKQKVAAEKGGDVQKSPEQVDGELVVSIEKLQEIQDQLEKINEQASDEVLEIEQKYNKVRKPVYDKRKEVIQAIPDFWLTAFLSHPALSQLLTDEDQKIFKHLESLEVEESKDVKLGYTISFNFNSNPYFEDSKLSKTFNFLDEGTVKVISTSIKWKEGMGIPNGANNEGKGNKRPLEEESFFSWFEESEDMDEMNDEIAEIIKEDLWPNPLSYFNNEGDEDFDGDEDDEEVPFVFLCRYCSDGISVVSVLPACQSFLLTQSFLLIVVIRSIAPSYFIENICLQDKDDDDDSEDGDDDDQDEE</sequence>
<dbReference type="GO" id="GO:0006334">
    <property type="term" value="P:nucleosome assembly"/>
    <property type="evidence" value="ECO:0007669"/>
    <property type="project" value="InterPro"/>
</dbReference>
<dbReference type="Pfam" id="PF00956">
    <property type="entry name" value="NAP"/>
    <property type="match status" value="1"/>
</dbReference>
<evidence type="ECO:0000256" key="1">
    <source>
        <dbReference type="ARBA" id="ARBA00009947"/>
    </source>
</evidence>
<keyword evidence="4" id="KW-0175">Coiled coil</keyword>
<keyword evidence="2" id="KW-0143">Chaperone</keyword>
<proteinExistence type="inferred from homology"/>
<keyword evidence="7" id="KW-1185">Reference proteome</keyword>
<dbReference type="InterPro" id="IPR037231">
    <property type="entry name" value="NAP-like_sf"/>
</dbReference>
<protein>
    <submittedName>
        <fullName evidence="6">Uncharacterized protein</fullName>
    </submittedName>
</protein>
<dbReference type="Gene3D" id="3.30.1120.90">
    <property type="entry name" value="Nucleosome assembly protein"/>
    <property type="match status" value="1"/>
</dbReference>
<evidence type="ECO:0000313" key="6">
    <source>
        <dbReference type="EnsemblPlants" id="Kaladp0048s0089.1.v1.1"/>
    </source>
</evidence>
<dbReference type="GO" id="GO:0042393">
    <property type="term" value="F:histone binding"/>
    <property type="evidence" value="ECO:0007669"/>
    <property type="project" value="UniProtKB-ARBA"/>
</dbReference>
<dbReference type="InterPro" id="IPR002164">
    <property type="entry name" value="NAP_family"/>
</dbReference>
<dbReference type="Proteomes" id="UP000594263">
    <property type="component" value="Unplaced"/>
</dbReference>
<reference evidence="6" key="1">
    <citation type="submission" date="2021-01" db="UniProtKB">
        <authorList>
            <consortium name="EnsemblPlants"/>
        </authorList>
    </citation>
    <scope>IDENTIFICATION</scope>
</reference>
<dbReference type="GO" id="GO:0005634">
    <property type="term" value="C:nucleus"/>
    <property type="evidence" value="ECO:0007669"/>
    <property type="project" value="InterPro"/>
</dbReference>
<feature type="coiled-coil region" evidence="4">
    <location>
        <begin position="30"/>
        <end position="61"/>
    </location>
</feature>
<feature type="region of interest" description="Disordered" evidence="5">
    <location>
        <begin position="1"/>
        <end position="26"/>
    </location>
</feature>
<evidence type="ECO:0000256" key="3">
    <source>
        <dbReference type="RuleBase" id="RU003876"/>
    </source>
</evidence>
<evidence type="ECO:0000256" key="2">
    <source>
        <dbReference type="ARBA" id="ARBA00023186"/>
    </source>
</evidence>
<dbReference type="EnsemblPlants" id="Kaladp0048s0089.1.v1.1">
    <property type="protein sequence ID" value="Kaladp0048s0089.1.v1.1"/>
    <property type="gene ID" value="Kaladp0048s0089.v1.1"/>
</dbReference>
<name>A0A7N0TXV5_KALFE</name>
<dbReference type="Gene3D" id="1.20.5.1500">
    <property type="match status" value="1"/>
</dbReference>
<dbReference type="GO" id="GO:0000724">
    <property type="term" value="P:double-strand break repair via homologous recombination"/>
    <property type="evidence" value="ECO:0007669"/>
    <property type="project" value="UniProtKB-ARBA"/>
</dbReference>
<dbReference type="Gramene" id="Kaladp0048s0089.1.v1.1">
    <property type="protein sequence ID" value="Kaladp0048s0089.1.v1.1"/>
    <property type="gene ID" value="Kaladp0048s0089.v1.1"/>
</dbReference>
<evidence type="ECO:0000256" key="4">
    <source>
        <dbReference type="SAM" id="Coils"/>
    </source>
</evidence>
<evidence type="ECO:0000313" key="7">
    <source>
        <dbReference type="Proteomes" id="UP000594263"/>
    </source>
</evidence>
<dbReference type="AlphaFoldDB" id="A0A7N0TXV5"/>
<evidence type="ECO:0000256" key="5">
    <source>
        <dbReference type="SAM" id="MobiDB-lite"/>
    </source>
</evidence>
<feature type="compositionally biased region" description="Basic and acidic residues" evidence="5">
    <location>
        <begin position="1"/>
        <end position="18"/>
    </location>
</feature>